<protein>
    <recommendedName>
        <fullName evidence="8">Amine oxidase domain-containing protein</fullName>
    </recommendedName>
</protein>
<evidence type="ECO:0000256" key="1">
    <source>
        <dbReference type="ARBA" id="ARBA00001974"/>
    </source>
</evidence>
<proteinExistence type="inferred from homology"/>
<dbReference type="AlphaFoldDB" id="A0A1X7V0D6"/>
<evidence type="ECO:0000313" key="10">
    <source>
        <dbReference type="Proteomes" id="UP000007879"/>
    </source>
</evidence>
<evidence type="ECO:0000256" key="3">
    <source>
        <dbReference type="ARBA" id="ARBA00005995"/>
    </source>
</evidence>
<feature type="domain" description="Amine oxidase" evidence="8">
    <location>
        <begin position="14"/>
        <end position="463"/>
    </location>
</feature>
<dbReference type="GO" id="GO:0046592">
    <property type="term" value="F:polyamine oxidase activity"/>
    <property type="evidence" value="ECO:0007669"/>
    <property type="project" value="TreeGrafter"/>
</dbReference>
<dbReference type="Proteomes" id="UP000007879">
    <property type="component" value="Unassembled WGS sequence"/>
</dbReference>
<evidence type="ECO:0000259" key="8">
    <source>
        <dbReference type="Pfam" id="PF01593"/>
    </source>
</evidence>
<evidence type="ECO:0000256" key="6">
    <source>
        <dbReference type="ARBA" id="ARBA00022827"/>
    </source>
</evidence>
<dbReference type="PANTHER" id="PTHR10742:SF405">
    <property type="entry name" value="PEROXISOMAL N(1)-ACETYL-SPERMINE_SPERMIDINE OXIDASE"/>
    <property type="match status" value="1"/>
</dbReference>
<reference evidence="10" key="1">
    <citation type="journal article" date="2010" name="Nature">
        <title>The Amphimedon queenslandica genome and the evolution of animal complexity.</title>
        <authorList>
            <person name="Srivastava M."/>
            <person name="Simakov O."/>
            <person name="Chapman J."/>
            <person name="Fahey B."/>
            <person name="Gauthier M.E."/>
            <person name="Mitros T."/>
            <person name="Richards G.S."/>
            <person name="Conaco C."/>
            <person name="Dacre M."/>
            <person name="Hellsten U."/>
            <person name="Larroux C."/>
            <person name="Putnam N.H."/>
            <person name="Stanke M."/>
            <person name="Adamska M."/>
            <person name="Darling A."/>
            <person name="Degnan S.M."/>
            <person name="Oakley T.H."/>
            <person name="Plachetzki D.C."/>
            <person name="Zhai Y."/>
            <person name="Adamski M."/>
            <person name="Calcino A."/>
            <person name="Cummins S.F."/>
            <person name="Goodstein D.M."/>
            <person name="Harris C."/>
            <person name="Jackson D.J."/>
            <person name="Leys S.P."/>
            <person name="Shu S."/>
            <person name="Woodcroft B.J."/>
            <person name="Vervoort M."/>
            <person name="Kosik K.S."/>
            <person name="Manning G."/>
            <person name="Degnan B.M."/>
            <person name="Rokhsar D.S."/>
        </authorList>
    </citation>
    <scope>NUCLEOTIDE SEQUENCE [LARGE SCALE GENOMIC DNA]</scope>
</reference>
<evidence type="ECO:0000313" key="9">
    <source>
        <dbReference type="EnsemblMetazoa" id="Aqu2.1.33483_001"/>
    </source>
</evidence>
<dbReference type="InterPro" id="IPR050281">
    <property type="entry name" value="Flavin_monoamine_oxidase"/>
</dbReference>
<name>A0A1X7V0D6_AMPQE</name>
<reference evidence="9" key="2">
    <citation type="submission" date="2017-05" db="UniProtKB">
        <authorList>
            <consortium name="EnsemblMetazoa"/>
        </authorList>
    </citation>
    <scope>IDENTIFICATION</scope>
</reference>
<dbReference type="Gene3D" id="3.50.50.60">
    <property type="entry name" value="FAD/NAD(P)-binding domain"/>
    <property type="match status" value="1"/>
</dbReference>
<dbReference type="Gene3D" id="3.90.660.10">
    <property type="match status" value="1"/>
</dbReference>
<keyword evidence="6" id="KW-0274">FAD</keyword>
<keyword evidence="5" id="KW-0285">Flavoprotein</keyword>
<dbReference type="GO" id="GO:0005737">
    <property type="term" value="C:cytoplasm"/>
    <property type="evidence" value="ECO:0007669"/>
    <property type="project" value="UniProtKB-SubCell"/>
</dbReference>
<dbReference type="OrthoDB" id="5046242at2759"/>
<dbReference type="SUPFAM" id="SSF51905">
    <property type="entry name" value="FAD/NAD(P)-binding domain"/>
    <property type="match status" value="1"/>
</dbReference>
<dbReference type="InterPro" id="IPR036188">
    <property type="entry name" value="FAD/NAD-bd_sf"/>
</dbReference>
<comment type="subcellular location">
    <subcellularLocation>
        <location evidence="2">Cytoplasm</location>
    </subcellularLocation>
</comment>
<dbReference type="EnsemblMetazoa" id="Aqu2.1.33483_001">
    <property type="protein sequence ID" value="Aqu2.1.33483_001"/>
    <property type="gene ID" value="Aqu2.1.33483"/>
</dbReference>
<dbReference type="SUPFAM" id="SSF54373">
    <property type="entry name" value="FAD-linked reductases, C-terminal domain"/>
    <property type="match status" value="1"/>
</dbReference>
<gene>
    <name evidence="9" type="primary">105312559</name>
</gene>
<dbReference type="EnsemblMetazoa" id="XM_019995795.1">
    <property type="protein sequence ID" value="XP_019851354.1"/>
    <property type="gene ID" value="LOC105312559"/>
</dbReference>
<dbReference type="STRING" id="400682.A0A1X7V0D6"/>
<keyword evidence="7" id="KW-0560">Oxidoreductase</keyword>
<dbReference type="PANTHER" id="PTHR10742">
    <property type="entry name" value="FLAVIN MONOAMINE OXIDASE"/>
    <property type="match status" value="1"/>
</dbReference>
<accession>A0A1X7V0D6</accession>
<evidence type="ECO:0000256" key="4">
    <source>
        <dbReference type="ARBA" id="ARBA00022490"/>
    </source>
</evidence>
<keyword evidence="10" id="KW-1185">Reference proteome</keyword>
<comment type="cofactor">
    <cofactor evidence="1">
        <name>FAD</name>
        <dbReference type="ChEBI" id="CHEBI:57692"/>
    </cofactor>
</comment>
<evidence type="ECO:0000256" key="2">
    <source>
        <dbReference type="ARBA" id="ARBA00004496"/>
    </source>
</evidence>
<dbReference type="KEGG" id="aqu:105312559"/>
<evidence type="ECO:0000256" key="5">
    <source>
        <dbReference type="ARBA" id="ARBA00022630"/>
    </source>
</evidence>
<comment type="similarity">
    <text evidence="3">Belongs to the flavin monoamine oxidase family.</text>
</comment>
<organism evidence="9">
    <name type="scientific">Amphimedon queenslandica</name>
    <name type="common">Sponge</name>
    <dbReference type="NCBI Taxonomy" id="400682"/>
    <lineage>
        <taxon>Eukaryota</taxon>
        <taxon>Metazoa</taxon>
        <taxon>Porifera</taxon>
        <taxon>Demospongiae</taxon>
        <taxon>Heteroscleromorpha</taxon>
        <taxon>Haplosclerida</taxon>
        <taxon>Niphatidae</taxon>
        <taxon>Amphimedon</taxon>
    </lineage>
</organism>
<dbReference type="InParanoid" id="A0A1X7V0D6"/>
<evidence type="ECO:0000256" key="7">
    <source>
        <dbReference type="ARBA" id="ARBA00023002"/>
    </source>
</evidence>
<dbReference type="eggNOG" id="KOG0685">
    <property type="taxonomic scope" value="Eukaryota"/>
</dbReference>
<dbReference type="Pfam" id="PF01593">
    <property type="entry name" value="Amino_oxidase"/>
    <property type="match status" value="1"/>
</dbReference>
<sequence length="473" mass="52614">MASKENVVIIGGGLSGLAAASKLVREGKELFTVSLLEANDRLGGRIQSIVLPDGTIVPAGATYFHGTEGNSVYEYYTSQVRTGGMDLINEEDMEGLYVSSNGQQLPPGLVEEVETCYEKCVDKEALLSWSLSNGRNRSMREYLEDRLYPMIEGVVREASADADPYRILECFLSAEGISEGSKYVRDISIESYINWEWLEGGKSVFTDSNPFQSVVKSLEKSLPNDAVHLNCKVERISWNNKDIIVSCTNGRSFTAKHVIITVSLGVLKELVHDSFFDPPLPLDKVKAVNCLGYGLVNKIILQFESPLFEDKYFILRLCWSERDKERDVVKLNPWLAGLHQIEHYPTPSSHVYVGWVSDEDALAVEKLPSGALKNTLILVLKLFLGNSIPSLLNVVSTSWSNEYTCGSYSYTPVSCPASLREELSSPADPNLKLLFAGEATCTRQYSCAHPAYDTGLREAERLLKHYNNNCNKF</sequence>
<dbReference type="OMA" id="PGANCHA"/>
<dbReference type="InterPro" id="IPR002937">
    <property type="entry name" value="Amino_oxidase"/>
</dbReference>
<keyword evidence="4" id="KW-0963">Cytoplasm</keyword>